<reference evidence="3 4" key="1">
    <citation type="submission" date="2020-12" db="EMBL/GenBank/DDBJ databases">
        <title>A novel species.</title>
        <authorList>
            <person name="Li K."/>
        </authorList>
    </citation>
    <scope>NUCLEOTIDE SEQUENCE [LARGE SCALE GENOMIC DNA]</scope>
    <source>
        <strain evidence="3 4">ZYC-3</strain>
    </source>
</reference>
<name>A0A7T7KY28_9ACTN</name>
<keyword evidence="2" id="KW-1133">Transmembrane helix</keyword>
<keyword evidence="2" id="KW-0812">Transmembrane</keyword>
<keyword evidence="2" id="KW-0472">Membrane</keyword>
<evidence type="ECO:0000313" key="4">
    <source>
        <dbReference type="Proteomes" id="UP000595636"/>
    </source>
</evidence>
<sequence length="156" mass="15033">MHSEPAIESRAAGRGRRRKRGNGSNGSEDGPVFVDNSGRRAKLLRRIGLLLGVVCVGYAVVLGMAFMGWGPSLSPSSLLPFGGGGPGNQNSRPGGGVQPQGGTGTPPAQPTGVPPTGVATGAPPAGAAPTAAPSASADPASVSAPSASASAAADAN</sequence>
<proteinExistence type="predicted"/>
<protein>
    <recommendedName>
        <fullName evidence="5">Bi-functional transferase/deacetylase</fullName>
    </recommendedName>
</protein>
<evidence type="ECO:0000256" key="2">
    <source>
        <dbReference type="SAM" id="Phobius"/>
    </source>
</evidence>
<accession>A0A7T7KY28</accession>
<feature type="region of interest" description="Disordered" evidence="1">
    <location>
        <begin position="75"/>
        <end position="156"/>
    </location>
</feature>
<feature type="region of interest" description="Disordered" evidence="1">
    <location>
        <begin position="1"/>
        <end position="35"/>
    </location>
</feature>
<gene>
    <name evidence="3" type="ORF">JEQ17_27085</name>
</gene>
<feature type="transmembrane region" description="Helical" evidence="2">
    <location>
        <begin position="47"/>
        <end position="69"/>
    </location>
</feature>
<dbReference type="Proteomes" id="UP000595636">
    <property type="component" value="Chromosome"/>
</dbReference>
<dbReference type="RefSeq" id="WP_200397630.1">
    <property type="nucleotide sequence ID" value="NZ_CP066831.1"/>
</dbReference>
<feature type="compositionally biased region" description="Gly residues" evidence="1">
    <location>
        <begin position="81"/>
        <end position="104"/>
    </location>
</feature>
<evidence type="ECO:0008006" key="5">
    <source>
        <dbReference type="Google" id="ProtNLM"/>
    </source>
</evidence>
<feature type="compositionally biased region" description="Low complexity" evidence="1">
    <location>
        <begin position="114"/>
        <end position="156"/>
    </location>
</feature>
<organism evidence="3 4">
    <name type="scientific">Streptomyces liliifuscus</name>
    <dbReference type="NCBI Taxonomy" id="2797636"/>
    <lineage>
        <taxon>Bacteria</taxon>
        <taxon>Bacillati</taxon>
        <taxon>Actinomycetota</taxon>
        <taxon>Actinomycetes</taxon>
        <taxon>Kitasatosporales</taxon>
        <taxon>Streptomycetaceae</taxon>
        <taxon>Streptomyces</taxon>
    </lineage>
</organism>
<dbReference type="AlphaFoldDB" id="A0A7T7KY28"/>
<dbReference type="EMBL" id="CP066831">
    <property type="protein sequence ID" value="QQM42726.1"/>
    <property type="molecule type" value="Genomic_DNA"/>
</dbReference>
<keyword evidence="4" id="KW-1185">Reference proteome</keyword>
<evidence type="ECO:0000313" key="3">
    <source>
        <dbReference type="EMBL" id="QQM42726.1"/>
    </source>
</evidence>
<evidence type="ECO:0000256" key="1">
    <source>
        <dbReference type="SAM" id="MobiDB-lite"/>
    </source>
</evidence>
<dbReference type="KEGG" id="slf:JEQ17_27085"/>